<name>A0A4Q0AKI5_9BACT</name>
<evidence type="ECO:0000256" key="1">
    <source>
        <dbReference type="SAM" id="Phobius"/>
    </source>
</evidence>
<dbReference type="InterPro" id="IPR021484">
    <property type="entry name" value="DUF3137"/>
</dbReference>
<comment type="caution">
    <text evidence="2">The sequence shown here is derived from an EMBL/GenBank/DDBJ whole genome shotgun (WGS) entry which is preliminary data.</text>
</comment>
<dbReference type="EMBL" id="SCKW01000001">
    <property type="protein sequence ID" value="RWZ82041.1"/>
    <property type="molecule type" value="Genomic_DNA"/>
</dbReference>
<feature type="transmembrane region" description="Helical" evidence="1">
    <location>
        <begin position="29"/>
        <end position="48"/>
    </location>
</feature>
<sequence length="461" mass="52399">MLYGWLGAIAGQLANFAQAGGGGSSSDSGGSGVFLLGYVPMHAVGYAIRRKTRNNIALWYSGQLLGWALAAVYTVFWIILGVSSRRSSNRFLLWSAAALVPLGMGVGLYASLFNQSKKTKKTLQWAASQDGAWKETGLLERAREVFERYQQDWSNYNTEAMKSYMTSGYQYHASLMVYAMYLAARRNLVKNPVIEEISVVDATDAADNVKDQFKVAIGARAENTLIDTRDNSVLFVDKSRFVEFWTFQRSGNQWMLGGVEPATQAQEMRDKAVEQFAISQNFYYSLDWGRLLLPRRSQLFKSGKFRYSDVNNHVIGMYKNCLVQFYTYIPDRRSRYDSDGYVIAQAALPKTYGNIFVRRKKKWWLRSFGFVKGLRKITLEWREFNDKYDVYASDAEKVTSLELLHPAFMEKLEALPFTVNIEVADNTVYLFAEAGATSKVKPTPYPVMMDILKEAFSEMKL</sequence>
<keyword evidence="1" id="KW-0812">Transmembrane</keyword>
<dbReference type="Pfam" id="PF11335">
    <property type="entry name" value="DUF3137"/>
    <property type="match status" value="1"/>
</dbReference>
<dbReference type="Proteomes" id="UP000289269">
    <property type="component" value="Unassembled WGS sequence"/>
</dbReference>
<reference evidence="2" key="1">
    <citation type="submission" date="2019-01" db="EMBL/GenBank/DDBJ databases">
        <title>Genomic signatures and co-occurrence patterns of the ultra-small Saccharimodia (Patescibacteria phylum) suggest a symbiotic lifestyle.</title>
        <authorList>
            <person name="Lemos L."/>
            <person name="Medeiros J."/>
            <person name="Andreote F."/>
            <person name="Fernandes G."/>
            <person name="Varani A."/>
            <person name="Oliveira G."/>
            <person name="Pylro V."/>
        </authorList>
    </citation>
    <scope>NUCLEOTIDE SEQUENCE [LARGE SCALE GENOMIC DNA]</scope>
    <source>
        <strain evidence="2">AMD01</strain>
    </source>
</reference>
<organism evidence="2 3">
    <name type="scientific">Candidatus Chaera renei</name>
    <dbReference type="NCBI Taxonomy" id="2506947"/>
    <lineage>
        <taxon>Bacteria</taxon>
        <taxon>Candidatus Saccharimonadota</taxon>
        <taxon>Candidatus Saccharimonadia</taxon>
        <taxon>Candidatus Saccharimonadales</taxon>
        <taxon>Candidatus Saccharimonadaceae</taxon>
        <taxon>Candidatus Chaera</taxon>
    </lineage>
</organism>
<feature type="transmembrane region" description="Helical" evidence="1">
    <location>
        <begin position="57"/>
        <end position="79"/>
    </location>
</feature>
<keyword evidence="1" id="KW-0472">Membrane</keyword>
<dbReference type="AlphaFoldDB" id="A0A4Q0AKI5"/>
<protein>
    <submittedName>
        <fullName evidence="2">DUF3137 domain-containing protein</fullName>
    </submittedName>
</protein>
<accession>A0A4Q0AKI5</accession>
<keyword evidence="1" id="KW-1133">Transmembrane helix</keyword>
<evidence type="ECO:0000313" key="2">
    <source>
        <dbReference type="EMBL" id="RWZ82041.1"/>
    </source>
</evidence>
<keyword evidence="3" id="KW-1185">Reference proteome</keyword>
<proteinExistence type="predicted"/>
<gene>
    <name evidence="2" type="ORF">EOT04_00185</name>
</gene>
<feature type="transmembrane region" description="Helical" evidence="1">
    <location>
        <begin position="91"/>
        <end position="112"/>
    </location>
</feature>
<evidence type="ECO:0000313" key="3">
    <source>
        <dbReference type="Proteomes" id="UP000289269"/>
    </source>
</evidence>